<dbReference type="Proteomes" id="UP000539710">
    <property type="component" value="Unassembled WGS sequence"/>
</dbReference>
<reference evidence="1" key="3">
    <citation type="submission" date="2020-07" db="EMBL/GenBank/DDBJ databases">
        <authorList>
            <person name="Yang C."/>
        </authorList>
    </citation>
    <scope>NUCLEOTIDE SEQUENCE</scope>
    <source>
        <strain evidence="1">Cx-624</strain>
    </source>
</reference>
<gene>
    <name evidence="2" type="ORF">H1R16_05195</name>
    <name evidence="1" type="ORF">H2507_10785</name>
</gene>
<dbReference type="NCBIfam" id="TIGR02453">
    <property type="entry name" value="TIGR02453 family protein"/>
    <property type="match status" value="1"/>
</dbReference>
<keyword evidence="4" id="KW-1185">Reference proteome</keyword>
<organism evidence="2 3">
    <name type="scientific">Marnyiella aurantia</name>
    <dbReference type="NCBI Taxonomy" id="2758037"/>
    <lineage>
        <taxon>Bacteria</taxon>
        <taxon>Pseudomonadati</taxon>
        <taxon>Bacteroidota</taxon>
        <taxon>Flavobacteriia</taxon>
        <taxon>Flavobacteriales</taxon>
        <taxon>Weeksellaceae</taxon>
        <taxon>Marnyiella</taxon>
    </lineage>
</organism>
<name>A0A7D7QFZ4_9FLAO</name>
<reference evidence="4" key="2">
    <citation type="submission" date="2020-07" db="EMBL/GenBank/DDBJ databases">
        <title>Flavobacterium sp. xlx-214.</title>
        <authorList>
            <person name="Yang C."/>
        </authorList>
    </citation>
    <scope>NUCLEOTIDE SEQUENCE [LARGE SCALE GENOMIC DNA]</scope>
    <source>
        <strain evidence="4">CX-624</strain>
    </source>
</reference>
<evidence type="ECO:0000313" key="2">
    <source>
        <dbReference type="EMBL" id="QMS99403.1"/>
    </source>
</evidence>
<dbReference type="PANTHER" id="PTHR36452:SF1">
    <property type="entry name" value="DUF2461 DOMAIN-CONTAINING PROTEIN"/>
    <property type="match status" value="1"/>
</dbReference>
<dbReference type="Proteomes" id="UP000515349">
    <property type="component" value="Chromosome"/>
</dbReference>
<evidence type="ECO:0000313" key="4">
    <source>
        <dbReference type="Proteomes" id="UP000539710"/>
    </source>
</evidence>
<dbReference type="Pfam" id="PF09365">
    <property type="entry name" value="DUF2461"/>
    <property type="match status" value="1"/>
</dbReference>
<dbReference type="AlphaFoldDB" id="A0A7D7QFZ4"/>
<dbReference type="RefSeq" id="WP_181887746.1">
    <property type="nucleotide sequence ID" value="NZ_CP059472.1"/>
</dbReference>
<dbReference type="EMBL" id="JACEUX010000003">
    <property type="protein sequence ID" value="MBA5247654.1"/>
    <property type="molecule type" value="Genomic_DNA"/>
</dbReference>
<dbReference type="PIRSF" id="PIRSF028451">
    <property type="entry name" value="UCP028451"/>
    <property type="match status" value="1"/>
</dbReference>
<protein>
    <submittedName>
        <fullName evidence="2">DUF2461 domain-containing protein</fullName>
    </submittedName>
</protein>
<dbReference type="InterPro" id="IPR015996">
    <property type="entry name" value="UCP028451"/>
</dbReference>
<evidence type="ECO:0000313" key="3">
    <source>
        <dbReference type="Proteomes" id="UP000515349"/>
    </source>
</evidence>
<dbReference type="InterPro" id="IPR012808">
    <property type="entry name" value="CHP02453"/>
</dbReference>
<evidence type="ECO:0000313" key="1">
    <source>
        <dbReference type="EMBL" id="MBA5247654.1"/>
    </source>
</evidence>
<dbReference type="KEGG" id="cbau:H1R16_05195"/>
<accession>A0A7D7QFZ4</accession>
<dbReference type="PANTHER" id="PTHR36452">
    <property type="entry name" value="CHROMOSOME 12, WHOLE GENOME SHOTGUN SEQUENCE"/>
    <property type="match status" value="1"/>
</dbReference>
<reference evidence="2 3" key="1">
    <citation type="submission" date="2020-07" db="EMBL/GenBank/DDBJ databases">
        <title>Chryseobacterium sp.cx-624.</title>
        <authorList>
            <person name="Yang C."/>
        </authorList>
    </citation>
    <scope>NUCLEOTIDE SEQUENCE [LARGE SCALE GENOMIC DNA]</scope>
    <source>
        <strain evidence="2">Cx-624</strain>
        <strain evidence="3">cx-624</strain>
    </source>
</reference>
<proteinExistence type="predicted"/>
<sequence length="221" mass="25129">MASVISPDTLLFLKDLNQNNNRDWFTQNKERYLAAQENMVEFVDDLIQEISGFDEAILKLDAKKSLFRIYRDTRFSKDKTPYKINFGAGLGMGKGAEIAGYYLHIEPGKSFLAGGVYQPESGVLREIRMEISINRDEFEAVINGMEFSKYFSGLSQEDKLVRVPPGFEKDDPMAEFLKLKSYIAVYQLKDTEILDKDAVAKFAGIFSSVKPLNDFLSAPFR</sequence>
<dbReference type="EMBL" id="CP059472">
    <property type="protein sequence ID" value="QMS99403.1"/>
    <property type="molecule type" value="Genomic_DNA"/>
</dbReference>